<evidence type="ECO:0000256" key="2">
    <source>
        <dbReference type="SAM" id="Phobius"/>
    </source>
</evidence>
<organism evidence="3 4">
    <name type="scientific">Candidatus Nealsonbacteria bacterium CG23_combo_of_CG06-09_8_20_14_all_40_13</name>
    <dbReference type="NCBI Taxonomy" id="1974724"/>
    <lineage>
        <taxon>Bacteria</taxon>
        <taxon>Candidatus Nealsoniibacteriota</taxon>
    </lineage>
</organism>
<comment type="caution">
    <text evidence="3">The sequence shown here is derived from an EMBL/GenBank/DDBJ whole genome shotgun (WGS) entry which is preliminary data.</text>
</comment>
<protein>
    <recommendedName>
        <fullName evidence="5">Sortase</fullName>
    </recommendedName>
</protein>
<proteinExistence type="predicted"/>
<evidence type="ECO:0008006" key="5">
    <source>
        <dbReference type="Google" id="ProtNLM"/>
    </source>
</evidence>
<dbReference type="SUPFAM" id="SSF63817">
    <property type="entry name" value="Sortase"/>
    <property type="match status" value="1"/>
</dbReference>
<keyword evidence="2" id="KW-1133">Transmembrane helix</keyword>
<dbReference type="Gene3D" id="2.40.260.10">
    <property type="entry name" value="Sortase"/>
    <property type="match status" value="1"/>
</dbReference>
<dbReference type="InterPro" id="IPR023365">
    <property type="entry name" value="Sortase_dom-sf"/>
</dbReference>
<evidence type="ECO:0000313" key="3">
    <source>
        <dbReference type="EMBL" id="PIP21636.1"/>
    </source>
</evidence>
<dbReference type="CDD" id="cd06166">
    <property type="entry name" value="Sortase_D_2"/>
    <property type="match status" value="1"/>
</dbReference>
<accession>A0A2G9YQX8</accession>
<reference evidence="3 4" key="1">
    <citation type="submission" date="2017-09" db="EMBL/GenBank/DDBJ databases">
        <title>Depth-based differentiation of microbial function through sediment-hosted aquifers and enrichment of novel symbionts in the deep terrestrial subsurface.</title>
        <authorList>
            <person name="Probst A.J."/>
            <person name="Ladd B."/>
            <person name="Jarett J.K."/>
            <person name="Geller-Mcgrath D.E."/>
            <person name="Sieber C.M."/>
            <person name="Emerson J.B."/>
            <person name="Anantharaman K."/>
            <person name="Thomas B.C."/>
            <person name="Malmstrom R."/>
            <person name="Stieglmeier M."/>
            <person name="Klingl A."/>
            <person name="Woyke T."/>
            <person name="Ryan C.M."/>
            <person name="Banfield J.F."/>
        </authorList>
    </citation>
    <scope>NUCLEOTIDE SEQUENCE [LARGE SCALE GENOMIC DNA]</scope>
    <source>
        <strain evidence="3">CG23_combo_of_CG06-09_8_20_14_all_40_13</strain>
    </source>
</reference>
<gene>
    <name evidence="3" type="ORF">COX39_01785</name>
</gene>
<keyword evidence="2" id="KW-0472">Membrane</keyword>
<dbReference type="EMBL" id="PCRM01000026">
    <property type="protein sequence ID" value="PIP21636.1"/>
    <property type="molecule type" value="Genomic_DNA"/>
</dbReference>
<evidence type="ECO:0000256" key="1">
    <source>
        <dbReference type="ARBA" id="ARBA00022801"/>
    </source>
</evidence>
<name>A0A2G9YQX8_9BACT</name>
<evidence type="ECO:0000313" key="4">
    <source>
        <dbReference type="Proteomes" id="UP000231567"/>
    </source>
</evidence>
<sequence>MSWFHLFFLTNKTKKIRLKMKLPTRGGVSSPPSMERNPPKSREAGRRRIILWAFLFVLVGAAINILILHLYSHPPIQTYLAVPIRKTEIKKVEISPEIKQFGIKIDKIDVLAPILENVDGTEKAIYNKALQSGVAHYKGTALPEQNSNIFIFGHSSSVLGIGPYANIFANLNELDKGDTIVIYYKEQEFHYIVFEKKIIGNDDLSVLEPTKKEQLTLMTCWPIGSKAKRLIIKSYLEKQ</sequence>
<dbReference type="InterPro" id="IPR005754">
    <property type="entry name" value="Sortase"/>
</dbReference>
<dbReference type="Proteomes" id="UP000231567">
    <property type="component" value="Unassembled WGS sequence"/>
</dbReference>
<keyword evidence="1" id="KW-0378">Hydrolase</keyword>
<dbReference type="AlphaFoldDB" id="A0A2G9YQX8"/>
<dbReference type="InterPro" id="IPR042000">
    <property type="entry name" value="Sortase_D_2"/>
</dbReference>
<feature type="transmembrane region" description="Helical" evidence="2">
    <location>
        <begin position="49"/>
        <end position="71"/>
    </location>
</feature>
<dbReference type="Pfam" id="PF04203">
    <property type="entry name" value="Sortase"/>
    <property type="match status" value="1"/>
</dbReference>
<dbReference type="GO" id="GO:0016787">
    <property type="term" value="F:hydrolase activity"/>
    <property type="evidence" value="ECO:0007669"/>
    <property type="project" value="UniProtKB-KW"/>
</dbReference>
<keyword evidence="2" id="KW-0812">Transmembrane</keyword>
<dbReference type="NCBIfam" id="TIGR01076">
    <property type="entry name" value="sortase_fam"/>
    <property type="match status" value="1"/>
</dbReference>